<dbReference type="InterPro" id="IPR001375">
    <property type="entry name" value="Peptidase_S9_cat"/>
</dbReference>
<dbReference type="GO" id="GO:0005829">
    <property type="term" value="C:cytosol"/>
    <property type="evidence" value="ECO:0007669"/>
    <property type="project" value="TreeGrafter"/>
</dbReference>
<dbReference type="PRINTS" id="PR00862">
    <property type="entry name" value="PROLIGOPTASE"/>
</dbReference>
<dbReference type="GO" id="GO:0006508">
    <property type="term" value="P:proteolysis"/>
    <property type="evidence" value="ECO:0007669"/>
    <property type="project" value="UniProtKB-KW"/>
</dbReference>
<evidence type="ECO:0000256" key="3">
    <source>
        <dbReference type="ARBA" id="ARBA00011897"/>
    </source>
</evidence>
<dbReference type="EC" id="3.4.21.26" evidence="3"/>
<dbReference type="OrthoDB" id="9801421at2"/>
<sequence length="758" mass="81180">MERSEMSKDVNGFGGIVAALGLSLGLGLGCAEPVGDSAPPIVDEAEDAAAEGPPVAEPRPVVDRYHEVEVVDAYRWLEDASDPEVQAWRRAQDAHAQRVLEASPSLAELEQRLTGIMRAPTVSHWDLQPRPSGIFAMRYVPPAAQPVLVLLPGLDDAAQVEAARVLVDPNAMDEAGLTHIDWVRPSPDGTKVAVSLSKAGSEVGDLHVFEVATGALVEPPIPRVNGGTAGGDLAWASDGRSFLYTRYPRAGERPEAELDKYVQVHRHTLGEDASADPHEFGSELPDIAEIHLAAVPQTGKSKRKSKSKAVERVLATIQYGDSGRFVHYLRDTKGAWQPLSAFDDGIVQVSVGGGELWFVDVGEASPRGRLLRASLDDPSKREVFVAEAEDTLTHSFWGDPSVEVVGDRVYARYQLGGPSELRAFDRRTGAPLDKPEQPAVGSAGSMVALGDALVFGAGSYLEPYAWRRHGADGETQTTALAEPTPEGVDYSGIEVRREFATSKDGTKVPVNILVAADAPLDGSRPCVVTGYGGYGISLTPGFSPARIALLERGFCYAVVNLRGGSEYGEAWHEQGARTNKQNVFDDFAAALEHLAARGYSQPERLGIIGGSNGGLLMGALLTQRPELVAAVIARVGIYDMLRNELSANGQYNIPEFGTVEDPEQFAALHAYSPYHHVEDGRAYPAVLFTTGANDPRVDPMQSRKMTARLQAATQGASEVLLRVSDEAGHGGGKPLSARIRETAEGYAFFVDRLESAGD</sequence>
<dbReference type="GO" id="GO:0004252">
    <property type="term" value="F:serine-type endopeptidase activity"/>
    <property type="evidence" value="ECO:0007669"/>
    <property type="project" value="UniProtKB-EC"/>
</dbReference>
<dbReference type="SMR" id="A6G908"/>
<evidence type="ECO:0000313" key="10">
    <source>
        <dbReference type="Proteomes" id="UP000005801"/>
    </source>
</evidence>
<dbReference type="PROSITE" id="PS51257">
    <property type="entry name" value="PROKAR_LIPOPROTEIN"/>
    <property type="match status" value="1"/>
</dbReference>
<dbReference type="AlphaFoldDB" id="A6G908"/>
<evidence type="ECO:0000256" key="1">
    <source>
        <dbReference type="ARBA" id="ARBA00001070"/>
    </source>
</evidence>
<name>A6G908_9BACT</name>
<dbReference type="PROSITE" id="PS00708">
    <property type="entry name" value="PRO_ENDOPEP_SER"/>
    <property type="match status" value="1"/>
</dbReference>
<evidence type="ECO:0000313" key="9">
    <source>
        <dbReference type="EMBL" id="EDM77694.1"/>
    </source>
</evidence>
<dbReference type="InterPro" id="IPR029058">
    <property type="entry name" value="AB_hydrolase_fold"/>
</dbReference>
<feature type="domain" description="Peptidase S9 prolyl oligopeptidase catalytic" evidence="7">
    <location>
        <begin position="542"/>
        <end position="753"/>
    </location>
</feature>
<dbReference type="Proteomes" id="UP000005801">
    <property type="component" value="Unassembled WGS sequence"/>
</dbReference>
<comment type="catalytic activity">
    <reaction evidence="1">
        <text>Hydrolysis of Pro-|-Xaa &gt;&gt; Ala-|-Xaa in oligopeptides.</text>
        <dbReference type="EC" id="3.4.21.26"/>
    </reaction>
</comment>
<dbReference type="PANTHER" id="PTHR42881:SF2">
    <property type="entry name" value="PROLYL ENDOPEPTIDASE"/>
    <property type="match status" value="1"/>
</dbReference>
<evidence type="ECO:0000256" key="5">
    <source>
        <dbReference type="ARBA" id="ARBA00022801"/>
    </source>
</evidence>
<keyword evidence="10" id="KW-1185">Reference proteome</keyword>
<dbReference type="PANTHER" id="PTHR42881">
    <property type="entry name" value="PROLYL ENDOPEPTIDASE"/>
    <property type="match status" value="1"/>
</dbReference>
<dbReference type="GO" id="GO:0070012">
    <property type="term" value="F:oligopeptidase activity"/>
    <property type="evidence" value="ECO:0007669"/>
    <property type="project" value="TreeGrafter"/>
</dbReference>
<comment type="similarity">
    <text evidence="2">Belongs to the peptidase S9A family.</text>
</comment>
<evidence type="ECO:0000259" key="7">
    <source>
        <dbReference type="Pfam" id="PF00326"/>
    </source>
</evidence>
<accession>A6G908</accession>
<dbReference type="STRING" id="391625.PPSIR1_14115"/>
<evidence type="ECO:0000256" key="6">
    <source>
        <dbReference type="ARBA" id="ARBA00022825"/>
    </source>
</evidence>
<gene>
    <name evidence="9" type="ORF">PPSIR1_14115</name>
</gene>
<comment type="caution">
    <text evidence="9">The sequence shown here is derived from an EMBL/GenBank/DDBJ whole genome shotgun (WGS) entry which is preliminary data.</text>
</comment>
<dbReference type="SUPFAM" id="SSF50993">
    <property type="entry name" value="Peptidase/esterase 'gauge' domain"/>
    <property type="match status" value="1"/>
</dbReference>
<keyword evidence="5" id="KW-0378">Hydrolase</keyword>
<feature type="domain" description="Peptidase S9A N-terminal" evidence="8">
    <location>
        <begin position="53"/>
        <end position="469"/>
    </location>
</feature>
<keyword evidence="4" id="KW-0645">Protease</keyword>
<dbReference type="EMBL" id="ABCS01000042">
    <property type="protein sequence ID" value="EDM77694.1"/>
    <property type="molecule type" value="Genomic_DNA"/>
</dbReference>
<dbReference type="Pfam" id="PF02897">
    <property type="entry name" value="Peptidase_S9_N"/>
    <property type="match status" value="1"/>
</dbReference>
<dbReference type="eggNOG" id="COG1505">
    <property type="taxonomic scope" value="Bacteria"/>
</dbReference>
<evidence type="ECO:0000256" key="4">
    <source>
        <dbReference type="ARBA" id="ARBA00022670"/>
    </source>
</evidence>
<reference evidence="9 10" key="1">
    <citation type="submission" date="2007-06" db="EMBL/GenBank/DDBJ databases">
        <authorList>
            <person name="Shimkets L."/>
            <person name="Ferriera S."/>
            <person name="Johnson J."/>
            <person name="Kravitz S."/>
            <person name="Beeson K."/>
            <person name="Sutton G."/>
            <person name="Rogers Y.-H."/>
            <person name="Friedman R."/>
            <person name="Frazier M."/>
            <person name="Venter J.C."/>
        </authorList>
    </citation>
    <scope>NUCLEOTIDE SEQUENCE [LARGE SCALE GENOMIC DNA]</scope>
    <source>
        <strain evidence="9 10">SIR-1</strain>
    </source>
</reference>
<dbReference type="SUPFAM" id="SSF53474">
    <property type="entry name" value="alpha/beta-Hydrolases"/>
    <property type="match status" value="1"/>
</dbReference>
<proteinExistence type="inferred from homology"/>
<dbReference type="InterPro" id="IPR002470">
    <property type="entry name" value="Peptidase_S9A"/>
</dbReference>
<dbReference type="InterPro" id="IPR051167">
    <property type="entry name" value="Prolyl_oligopep/macrocyclase"/>
</dbReference>
<protein>
    <recommendedName>
        <fullName evidence="3">prolyl oligopeptidase</fullName>
        <ecNumber evidence="3">3.4.21.26</ecNumber>
    </recommendedName>
</protein>
<dbReference type="FunFam" id="3.40.50.1820:FF:000005">
    <property type="entry name" value="Prolyl endopeptidase"/>
    <property type="match status" value="1"/>
</dbReference>
<dbReference type="Pfam" id="PF00326">
    <property type="entry name" value="Peptidase_S9"/>
    <property type="match status" value="1"/>
</dbReference>
<dbReference type="Gene3D" id="2.130.10.120">
    <property type="entry name" value="Prolyl oligopeptidase, N-terminal domain"/>
    <property type="match status" value="1"/>
</dbReference>
<dbReference type="InterPro" id="IPR023302">
    <property type="entry name" value="Pept_S9A_N"/>
</dbReference>
<organism evidence="9 10">
    <name type="scientific">Plesiocystis pacifica SIR-1</name>
    <dbReference type="NCBI Taxonomy" id="391625"/>
    <lineage>
        <taxon>Bacteria</taxon>
        <taxon>Pseudomonadati</taxon>
        <taxon>Myxococcota</taxon>
        <taxon>Polyangia</taxon>
        <taxon>Nannocystales</taxon>
        <taxon>Nannocystaceae</taxon>
        <taxon>Plesiocystis</taxon>
    </lineage>
</organism>
<dbReference type="InterPro" id="IPR002471">
    <property type="entry name" value="Pept_S9_AS"/>
</dbReference>
<evidence type="ECO:0000256" key="2">
    <source>
        <dbReference type="ARBA" id="ARBA00005228"/>
    </source>
</evidence>
<keyword evidence="6" id="KW-0720">Serine protease</keyword>
<dbReference type="MEROPS" id="S09.076"/>
<dbReference type="Gene3D" id="3.40.50.1820">
    <property type="entry name" value="alpha/beta hydrolase"/>
    <property type="match status" value="1"/>
</dbReference>
<evidence type="ECO:0000259" key="8">
    <source>
        <dbReference type="Pfam" id="PF02897"/>
    </source>
</evidence>